<keyword evidence="5" id="KW-0472">Membrane</keyword>
<evidence type="ECO:0000256" key="5">
    <source>
        <dbReference type="ARBA" id="ARBA00023136"/>
    </source>
</evidence>
<keyword evidence="8" id="KW-1185">Reference proteome</keyword>
<evidence type="ECO:0000256" key="3">
    <source>
        <dbReference type="ARBA" id="ARBA00022519"/>
    </source>
</evidence>
<evidence type="ECO:0000256" key="2">
    <source>
        <dbReference type="ARBA" id="ARBA00022475"/>
    </source>
</evidence>
<evidence type="ECO:0000256" key="1">
    <source>
        <dbReference type="ARBA" id="ARBA00004533"/>
    </source>
</evidence>
<comment type="subcellular location">
    <subcellularLocation>
        <location evidence="1">Cell inner membrane</location>
    </subcellularLocation>
</comment>
<dbReference type="Proteomes" id="UP000324233">
    <property type="component" value="Chromosome"/>
</dbReference>
<dbReference type="KEGG" id="agv:OJF2_22120"/>
<dbReference type="EMBL" id="CP042997">
    <property type="protein sequence ID" value="QEH33706.1"/>
    <property type="molecule type" value="Genomic_DNA"/>
</dbReference>
<dbReference type="GO" id="GO:0016746">
    <property type="term" value="F:acyltransferase activity"/>
    <property type="evidence" value="ECO:0007669"/>
    <property type="project" value="UniProtKB-KW"/>
</dbReference>
<dbReference type="RefSeq" id="WP_148593719.1">
    <property type="nucleotide sequence ID" value="NZ_CP042997.1"/>
</dbReference>
<dbReference type="OrthoDB" id="9803456at2"/>
<dbReference type="GO" id="GO:0009247">
    <property type="term" value="P:glycolipid biosynthetic process"/>
    <property type="evidence" value="ECO:0007669"/>
    <property type="project" value="UniProtKB-ARBA"/>
</dbReference>
<gene>
    <name evidence="7" type="ORF">OJF2_22120</name>
</gene>
<dbReference type="GO" id="GO:0005886">
    <property type="term" value="C:plasma membrane"/>
    <property type="evidence" value="ECO:0007669"/>
    <property type="project" value="UniProtKB-SubCell"/>
</dbReference>
<keyword evidence="4 7" id="KW-0808">Transferase</keyword>
<accession>A0A5B9VZ70</accession>
<keyword evidence="6 7" id="KW-0012">Acyltransferase</keyword>
<organism evidence="7 8">
    <name type="scientific">Aquisphaera giovannonii</name>
    <dbReference type="NCBI Taxonomy" id="406548"/>
    <lineage>
        <taxon>Bacteria</taxon>
        <taxon>Pseudomonadati</taxon>
        <taxon>Planctomycetota</taxon>
        <taxon>Planctomycetia</taxon>
        <taxon>Isosphaerales</taxon>
        <taxon>Isosphaeraceae</taxon>
        <taxon>Aquisphaera</taxon>
    </lineage>
</organism>
<keyword evidence="3" id="KW-0997">Cell inner membrane</keyword>
<evidence type="ECO:0000313" key="8">
    <source>
        <dbReference type="Proteomes" id="UP000324233"/>
    </source>
</evidence>
<name>A0A5B9VZ70_9BACT</name>
<dbReference type="AlphaFoldDB" id="A0A5B9VZ70"/>
<dbReference type="InterPro" id="IPR004960">
    <property type="entry name" value="LipA_acyltrans"/>
</dbReference>
<evidence type="ECO:0000256" key="4">
    <source>
        <dbReference type="ARBA" id="ARBA00022679"/>
    </source>
</evidence>
<sequence>MERRGLNVRKAVLKRALRCIRWLPLTTASNLVSGFGRLEWRLHRPLRQAFDDAVGEASRSLGCDWDVPRVSQELAGNQLLWRSRDMLLDGSSDERALAMFRVNGKEHLDAALAEGKGCIVLTSHFGAHMLPAHWMYRLNYPLRLYMERPRSVSRFMARRFGTDGPLAQDKLFISRKGESTDAAGSILRATRVLRSGMILFLAGDVRWSGQMTETASFLGRTMRFSTTWILLAAMSGAPVVVVTCPIGPDRRYDLEFRPAFRVPADVQKAGRIREWVERFLAIVEEQIRLHPTNSNDYLFWEDGKEDAS</sequence>
<dbReference type="PANTHER" id="PTHR30606">
    <property type="entry name" value="LIPID A BIOSYNTHESIS LAUROYL ACYLTRANSFERASE"/>
    <property type="match status" value="1"/>
</dbReference>
<reference evidence="7 8" key="1">
    <citation type="submission" date="2019-08" db="EMBL/GenBank/DDBJ databases">
        <title>Deep-cultivation of Planctomycetes and their phenomic and genomic characterization uncovers novel biology.</title>
        <authorList>
            <person name="Wiegand S."/>
            <person name="Jogler M."/>
            <person name="Boedeker C."/>
            <person name="Pinto D."/>
            <person name="Vollmers J."/>
            <person name="Rivas-Marin E."/>
            <person name="Kohn T."/>
            <person name="Peeters S.H."/>
            <person name="Heuer A."/>
            <person name="Rast P."/>
            <person name="Oberbeckmann S."/>
            <person name="Bunk B."/>
            <person name="Jeske O."/>
            <person name="Meyerdierks A."/>
            <person name="Storesund J.E."/>
            <person name="Kallscheuer N."/>
            <person name="Luecker S."/>
            <person name="Lage O.M."/>
            <person name="Pohl T."/>
            <person name="Merkel B.J."/>
            <person name="Hornburger P."/>
            <person name="Mueller R.-W."/>
            <person name="Bruemmer F."/>
            <person name="Labrenz M."/>
            <person name="Spormann A.M."/>
            <person name="Op den Camp H."/>
            <person name="Overmann J."/>
            <person name="Amann R."/>
            <person name="Jetten M.S.M."/>
            <person name="Mascher T."/>
            <person name="Medema M.H."/>
            <person name="Devos D.P."/>
            <person name="Kaster A.-K."/>
            <person name="Ovreas L."/>
            <person name="Rohde M."/>
            <person name="Galperin M.Y."/>
            <person name="Jogler C."/>
        </authorList>
    </citation>
    <scope>NUCLEOTIDE SEQUENCE [LARGE SCALE GENOMIC DNA]</scope>
    <source>
        <strain evidence="7 8">OJF2</strain>
    </source>
</reference>
<dbReference type="PANTHER" id="PTHR30606:SF10">
    <property type="entry name" value="PHOSPHATIDYLINOSITOL MANNOSIDE ACYLTRANSFERASE"/>
    <property type="match status" value="1"/>
</dbReference>
<protein>
    <submittedName>
        <fullName evidence="7">Lipid A biosynthesis lauroyl acyltransferase</fullName>
    </submittedName>
</protein>
<evidence type="ECO:0000313" key="7">
    <source>
        <dbReference type="EMBL" id="QEH33706.1"/>
    </source>
</evidence>
<evidence type="ECO:0000256" key="6">
    <source>
        <dbReference type="ARBA" id="ARBA00023315"/>
    </source>
</evidence>
<keyword evidence="2" id="KW-1003">Cell membrane</keyword>
<dbReference type="Pfam" id="PF03279">
    <property type="entry name" value="Lip_A_acyltrans"/>
    <property type="match status" value="1"/>
</dbReference>
<proteinExistence type="predicted"/>
<dbReference type="CDD" id="cd07984">
    <property type="entry name" value="LPLAT_LABLAT-like"/>
    <property type="match status" value="1"/>
</dbReference>